<reference evidence="1 2" key="1">
    <citation type="submission" date="2016-11" db="EMBL/GenBank/DDBJ databases">
        <title>Trade-off between light-utilization and light-protection in marine flavobacteria.</title>
        <authorList>
            <person name="Kumagai Y."/>
        </authorList>
    </citation>
    <scope>NUCLEOTIDE SEQUENCE [LARGE SCALE GENOMIC DNA]</scope>
    <source>
        <strain evidence="1 2">JCM 17109</strain>
    </source>
</reference>
<dbReference type="AlphaFoldDB" id="A0A2S9WTK8"/>
<sequence length="97" mass="10449">MLFVVASTSAYAEIFTNGDLKAKVNQELIEVGCPDNSTFIFAGCGASGCYSVRYHVGLYTSPPYKPTPEQADAIAEDLNRRCASFSESPFIDEPGSI</sequence>
<name>A0A2S9WTK8_9FLAO</name>
<organism evidence="1 2">
    <name type="scientific">Nonlabens agnitus</name>
    <dbReference type="NCBI Taxonomy" id="870484"/>
    <lineage>
        <taxon>Bacteria</taxon>
        <taxon>Pseudomonadati</taxon>
        <taxon>Bacteroidota</taxon>
        <taxon>Flavobacteriia</taxon>
        <taxon>Flavobacteriales</taxon>
        <taxon>Flavobacteriaceae</taxon>
        <taxon>Nonlabens</taxon>
    </lineage>
</organism>
<evidence type="ECO:0000313" key="2">
    <source>
        <dbReference type="Proteomes" id="UP000239532"/>
    </source>
</evidence>
<dbReference type="EMBL" id="MQUC01000003">
    <property type="protein sequence ID" value="PRP66821.1"/>
    <property type="molecule type" value="Genomic_DNA"/>
</dbReference>
<accession>A0A2S9WTK8</accession>
<dbReference type="Proteomes" id="UP000239532">
    <property type="component" value="Unassembled WGS sequence"/>
</dbReference>
<gene>
    <name evidence="1" type="ORF">BST86_06745</name>
</gene>
<proteinExistence type="predicted"/>
<protein>
    <submittedName>
        <fullName evidence="1">Uncharacterized protein</fullName>
    </submittedName>
</protein>
<evidence type="ECO:0000313" key="1">
    <source>
        <dbReference type="EMBL" id="PRP66821.1"/>
    </source>
</evidence>
<comment type="caution">
    <text evidence="1">The sequence shown here is derived from an EMBL/GenBank/DDBJ whole genome shotgun (WGS) entry which is preliminary data.</text>
</comment>
<keyword evidence="2" id="KW-1185">Reference proteome</keyword>